<reference evidence="4" key="1">
    <citation type="journal article" date="2019" name="Int. J. Syst. Evol. Microbiol.">
        <title>The Global Catalogue of Microorganisms (GCM) 10K type strain sequencing project: providing services to taxonomists for standard genome sequencing and annotation.</title>
        <authorList>
            <consortium name="The Broad Institute Genomics Platform"/>
            <consortium name="The Broad Institute Genome Sequencing Center for Infectious Disease"/>
            <person name="Wu L."/>
            <person name="Ma J."/>
        </authorList>
    </citation>
    <scope>NUCLEOTIDE SEQUENCE [LARGE SCALE GENOMIC DNA]</scope>
    <source>
        <strain evidence="4">KCTC 3913</strain>
    </source>
</reference>
<sequence length="1750" mass="201783">MLNQFYKYMSEKLTKFLESEQLTGGERFYLQFDNKQNVKEFYDSLKETTKAESFVYQHEHGSPYETFCLVIDSIKVVVAATIDDVTPDYLVTLRNQVSEQESEWKDTALLSICHETLDSIRGGSSDLQKEGMPFNVETITDYIKEELETNKNLSQSEKEIIRFHLDKKLEDVVIQTSLWDYADVISLIQKGNIEENDFKSLNLFMDNELKKDSYMKPADIRSRLEENYRLFENVQRIHDYGTHDTELEKFFDEKMITKLKRENWYENDFSPVKNSYDNNKGRSLQYLSSETKKLNKKLEFWEKAHLETKVGQRKRHIIVFNENMSDSIDMVFEFDDYLKKQFIDKKSVSLAEVSGRKLKVSLPAEENQVKFHQVKYKHNKETKSSYEFNFLIVPFSSTQLEGMESKYQLLVKGADSRIVLKYEGDSTSFGAGDAEVDYLLDEGYATVPKLENEKLIVEFDNTAWEDNSLFFNIRIHDAIIPIEIKDTDTKSTPIQASRVWKLKRENREHFTFEEEKLKQGTSIHYPHEAFKELLYKEEEWVENGYKFVIDGVDTSTLTLPEEVAKRYEEYLAYFKENKLLPSLAYMDSALKELALNYIMSVDEAIRMIEEDTLLSDKQKGLFKLGILKDKGKTWLTPFHPLNVAYQLSIEEELQDEKMERTILNRLHPKNLLPYIYSEKGELYRPTMEFDFPEWHEYEDEAFVSVGTANEFLAKVVEEKMKQFVHHFDYLFLESSSSPLLLNVIQIHNDKEVVRGICNFLKNQLDKKGPKGMLPIEVALYRSEEVQSSFEIFSSMQTASEVEAYFNLDLRSKEFDQVDVLRFIREHINYYKMSVTHNVDFQYSHISFFKLPTQDMNASHPMDKMESGISIDGLLSSVVSISSENDYRSGFGLMHAPNKVTPLVSLAGSYNELAFNMQNEGKNSYSKNKAIVKSTSTEGKSLLEKLYKASAWVTFIDPGVDLDFFQGSSPNLLVIHYNDQHTSSDRYDAITVTDKSGEYKRIISDYLATNNFDISEGNIDLAIKAFNSINGEWLLSIIGSKGHFAREKISIVSAMKYLESYLAHQNITWIPISLEEILRVASAVNLTKSDGIFSTTNLKSSGKHSDDILMMGLEEVEGELFIHFYPVEVKIGGLQTSKASVQIEKTTELFKEHLIDLNHESSFKKKFYRNFFAQILLANAKKLYANGLWSEQEFHDVHELKSKLLNDEFFVGQHLNRYIGKGAVLTFRKDHAFRTVERNDDIIKLTLLEADAFAGLTQSISEIKEKMEKGYMDLDPDTLLINQYDSDEIDASLYEKTELPDEEVPADQNDDTHSDETSLEEPQNEDYTGIDNKEEDTERKVEEQESTEKPEVEDAGENVGISDRVEQEERSAITPLENIRIPIGNVSGSTGMVHWEYGNKNLANRHLFITGRSGQGKTYFIQCLLMELANQDISSIIIDYTDGFKSSQLETEFKDQLGDRLEQFVVLAKKFPVNPFKRHQKEIDEGITITEDDSDVAERMKNIIGSIYTSLGIQQLNAIYQAVMKGMSLYDDKMNLIHLRDLLEEDGSGPAKTAVSQMNLLIDKNPFDYEKDFDWSFLEKEKGKVFVIQLTGYSEDVQKLITEFILWDLWYYKLQHGSKNLPFPVVLDESQRLDFSSHSPSAKILTEGRKFGWSGWFATQFLKGGFSTDQVSRLQNAAVKIFFAPTEGEVSSIAASISQDGVERKEWEQKLMNLNKGQCIVYGPIVDREGKMLPSKPYLVDIQSLSKRLRS</sequence>
<dbReference type="PANTHER" id="PTHR30121:SF11">
    <property type="entry name" value="AAA+ ATPASE DOMAIN-CONTAINING PROTEIN"/>
    <property type="match status" value="1"/>
</dbReference>
<feature type="compositionally biased region" description="Basic and acidic residues" evidence="1">
    <location>
        <begin position="1335"/>
        <end position="1351"/>
    </location>
</feature>
<dbReference type="InterPro" id="IPR002789">
    <property type="entry name" value="HerA_central"/>
</dbReference>
<protein>
    <submittedName>
        <fullName evidence="3">DNA phosphorothioation-dependent restriction protein DptH</fullName>
    </submittedName>
</protein>
<evidence type="ECO:0000256" key="1">
    <source>
        <dbReference type="SAM" id="MobiDB-lite"/>
    </source>
</evidence>
<dbReference type="Gene3D" id="3.40.50.300">
    <property type="entry name" value="P-loop containing nucleotide triphosphate hydrolases"/>
    <property type="match status" value="2"/>
</dbReference>
<comment type="caution">
    <text evidence="3">The sequence shown here is derived from an EMBL/GenBank/DDBJ whole genome shotgun (WGS) entry which is preliminary data.</text>
</comment>
<keyword evidence="4" id="KW-1185">Reference proteome</keyword>
<dbReference type="InterPro" id="IPR051162">
    <property type="entry name" value="T4SS_component"/>
</dbReference>
<dbReference type="NCBIfam" id="TIGR03237">
    <property type="entry name" value="dnd_assoc_2"/>
    <property type="match status" value="1"/>
</dbReference>
<dbReference type="SUPFAM" id="SSF52540">
    <property type="entry name" value="P-loop containing nucleoside triphosphate hydrolases"/>
    <property type="match status" value="1"/>
</dbReference>
<dbReference type="EMBL" id="JBHUMF010000031">
    <property type="protein sequence ID" value="MFD2681935.1"/>
    <property type="molecule type" value="Genomic_DNA"/>
</dbReference>
<accession>A0ABW5RTB5</accession>
<dbReference type="InterPro" id="IPR017646">
    <property type="entry name" value="Dnd_assoc_2"/>
</dbReference>
<dbReference type="PANTHER" id="PTHR30121">
    <property type="entry name" value="UNCHARACTERIZED PROTEIN YJGR-RELATED"/>
    <property type="match status" value="1"/>
</dbReference>
<feature type="domain" description="Helicase HerA central" evidence="2">
    <location>
        <begin position="1399"/>
        <end position="1605"/>
    </location>
</feature>
<evidence type="ECO:0000259" key="2">
    <source>
        <dbReference type="Pfam" id="PF01935"/>
    </source>
</evidence>
<dbReference type="Proteomes" id="UP001597506">
    <property type="component" value="Unassembled WGS sequence"/>
</dbReference>
<dbReference type="RefSeq" id="WP_377936551.1">
    <property type="nucleotide sequence ID" value="NZ_JBHUMF010000031.1"/>
</dbReference>
<name>A0ABW5RTB5_9BACI</name>
<feature type="compositionally biased region" description="Acidic residues" evidence="1">
    <location>
        <begin position="1299"/>
        <end position="1308"/>
    </location>
</feature>
<evidence type="ECO:0000313" key="3">
    <source>
        <dbReference type="EMBL" id="MFD2681935.1"/>
    </source>
</evidence>
<organism evidence="3 4">
    <name type="scientific">Bacillus seohaeanensis</name>
    <dbReference type="NCBI Taxonomy" id="284580"/>
    <lineage>
        <taxon>Bacteria</taxon>
        <taxon>Bacillati</taxon>
        <taxon>Bacillota</taxon>
        <taxon>Bacilli</taxon>
        <taxon>Bacillales</taxon>
        <taxon>Bacillaceae</taxon>
        <taxon>Bacillus</taxon>
    </lineage>
</organism>
<evidence type="ECO:0000313" key="4">
    <source>
        <dbReference type="Proteomes" id="UP001597506"/>
    </source>
</evidence>
<feature type="region of interest" description="Disordered" evidence="1">
    <location>
        <begin position="1297"/>
        <end position="1372"/>
    </location>
</feature>
<dbReference type="InterPro" id="IPR027417">
    <property type="entry name" value="P-loop_NTPase"/>
</dbReference>
<proteinExistence type="predicted"/>
<gene>
    <name evidence="3" type="primary">dptH</name>
    <name evidence="3" type="ORF">ACFSUL_14430</name>
</gene>
<dbReference type="Pfam" id="PF01935">
    <property type="entry name" value="DUF87"/>
    <property type="match status" value="1"/>
</dbReference>